<dbReference type="RefSeq" id="XP_001017245.2">
    <property type="nucleotide sequence ID" value="XM_001017245.2"/>
</dbReference>
<keyword evidence="4 7" id="KW-0732">Signal</keyword>
<feature type="signal peptide" evidence="7">
    <location>
        <begin position="1"/>
        <end position="19"/>
    </location>
</feature>
<reference evidence="9" key="1">
    <citation type="journal article" date="2006" name="PLoS Biol.">
        <title>Macronuclear genome sequence of the ciliate Tetrahymena thermophila, a model eukaryote.</title>
        <authorList>
            <person name="Eisen J.A."/>
            <person name="Coyne R.S."/>
            <person name="Wu M."/>
            <person name="Wu D."/>
            <person name="Thiagarajan M."/>
            <person name="Wortman J.R."/>
            <person name="Badger J.H."/>
            <person name="Ren Q."/>
            <person name="Amedeo P."/>
            <person name="Jones K.M."/>
            <person name="Tallon L.J."/>
            <person name="Delcher A.L."/>
            <person name="Salzberg S.L."/>
            <person name="Silva J.C."/>
            <person name="Haas B.J."/>
            <person name="Majoros W.H."/>
            <person name="Farzad M."/>
            <person name="Carlton J.M."/>
            <person name="Smith R.K. Jr."/>
            <person name="Garg J."/>
            <person name="Pearlman R.E."/>
            <person name="Karrer K.M."/>
            <person name="Sun L."/>
            <person name="Manning G."/>
            <person name="Elde N.C."/>
            <person name="Turkewitz A.P."/>
            <person name="Asai D.J."/>
            <person name="Wilkes D.E."/>
            <person name="Wang Y."/>
            <person name="Cai H."/>
            <person name="Collins K."/>
            <person name="Stewart B.A."/>
            <person name="Lee S.R."/>
            <person name="Wilamowska K."/>
            <person name="Weinberg Z."/>
            <person name="Ruzzo W.L."/>
            <person name="Wloga D."/>
            <person name="Gaertig J."/>
            <person name="Frankel J."/>
            <person name="Tsao C.-C."/>
            <person name="Gorovsky M.A."/>
            <person name="Keeling P.J."/>
            <person name="Waller R.F."/>
            <person name="Patron N.J."/>
            <person name="Cherry J.M."/>
            <person name="Stover N.A."/>
            <person name="Krieger C.J."/>
            <person name="del Toro C."/>
            <person name="Ryder H.F."/>
            <person name="Williamson S.C."/>
            <person name="Barbeau R.A."/>
            <person name="Hamilton E.P."/>
            <person name="Orias E."/>
        </authorList>
    </citation>
    <scope>NUCLEOTIDE SEQUENCE [LARGE SCALE GENOMIC DNA]</scope>
    <source>
        <strain evidence="9">SB210</strain>
    </source>
</reference>
<feature type="transmembrane region" description="Helical" evidence="7">
    <location>
        <begin position="449"/>
        <end position="470"/>
    </location>
</feature>
<feature type="transmembrane region" description="Helical" evidence="7">
    <location>
        <begin position="334"/>
        <end position="352"/>
    </location>
</feature>
<dbReference type="GO" id="GO:0016020">
    <property type="term" value="C:membrane"/>
    <property type="evidence" value="ECO:0007669"/>
    <property type="project" value="UniProtKB-SubCell"/>
</dbReference>
<dbReference type="OrthoDB" id="308382at2759"/>
<gene>
    <name evidence="8" type="ORF">TTHERM_00195910</name>
</gene>
<dbReference type="PANTHER" id="PTHR10766">
    <property type="entry name" value="TRANSMEMBRANE 9 SUPERFAMILY PROTEIN"/>
    <property type="match status" value="1"/>
</dbReference>
<dbReference type="GO" id="GO:0072657">
    <property type="term" value="P:protein localization to membrane"/>
    <property type="evidence" value="ECO:0007669"/>
    <property type="project" value="TreeGrafter"/>
</dbReference>
<name>Q23K43_TETTS</name>
<keyword evidence="9" id="KW-1185">Reference proteome</keyword>
<dbReference type="EMBL" id="GG662673">
    <property type="protein sequence ID" value="EAR97000.2"/>
    <property type="molecule type" value="Genomic_DNA"/>
</dbReference>
<dbReference type="eggNOG" id="KOG1277">
    <property type="taxonomic scope" value="Eukaryota"/>
</dbReference>
<dbReference type="InParanoid" id="Q23K43"/>
<dbReference type="STRING" id="312017.Q23K43"/>
<keyword evidence="6 7" id="KW-0472">Membrane</keyword>
<dbReference type="PANTHER" id="PTHR10766:SF41">
    <property type="entry name" value="TRANSMEMBRANE 9 SUPERFAMILY MEMBER 3"/>
    <property type="match status" value="1"/>
</dbReference>
<dbReference type="GeneID" id="7830583"/>
<dbReference type="Pfam" id="PF02990">
    <property type="entry name" value="EMP70"/>
    <property type="match status" value="1"/>
</dbReference>
<dbReference type="HOGENOM" id="CLU_429932_0_0_1"/>
<evidence type="ECO:0000256" key="6">
    <source>
        <dbReference type="ARBA" id="ARBA00023136"/>
    </source>
</evidence>
<evidence type="ECO:0000313" key="9">
    <source>
        <dbReference type="Proteomes" id="UP000009168"/>
    </source>
</evidence>
<feature type="transmembrane region" description="Helical" evidence="7">
    <location>
        <begin position="526"/>
        <end position="545"/>
    </location>
</feature>
<comment type="subcellular location">
    <subcellularLocation>
        <location evidence="1">Membrane</location>
        <topology evidence="1">Multi-pass membrane protein</topology>
    </subcellularLocation>
</comment>
<dbReference type="InterPro" id="IPR004240">
    <property type="entry name" value="EMP70"/>
</dbReference>
<feature type="transmembrane region" description="Helical" evidence="7">
    <location>
        <begin position="399"/>
        <end position="421"/>
    </location>
</feature>
<keyword evidence="3 7" id="KW-0812">Transmembrane</keyword>
<accession>Q23K43</accession>
<proteinExistence type="inferred from homology"/>
<sequence>MIKLKQIILGLSILCLVLSTEDQTKQLNIYVNNIAPLDNPSETYKYYILPFIRPKEEIKSDQTFSQSLSGDRIYNSPYNSTIGQNVTKTIGSKNYTKQELQQFIEAIENVFYAEFYVEQFIVHDLIGKFDQDENGTMSYYLKTHIEFNVYLDKFQIEDPVVLYANITNFYDTNFDDLYYKQIPAFEDGEESQEIEFSYSVFYYYVDILDIDYEKDNVFDQDLSGSDQNPEIHWFAIILSFLLVVLLVLLVCLVLARILKKDFSLSSDIESDQSVEIGWKLIRTEALMPPVHKLILSGFLGNGLQFIFLVINLIFFGTLGLYYNSQKGNVKEVGVFLYSFTGIFNGYYSAKYYKYFGGKHWALNLIFSCGLFPFSFLLVFSIVNSYAWYKQSTSAIPAEAVFLVILTFLIIYVPLTFTGTIYSRVKTSESLPNVGSSLPRLYKPVPEKKMYQTAFIHFIIGGLLPFSSIYLELRSIFNSIWGHQTYHLYGIICIAFILFLVVQACVSIGLTYYQLNAMDYNWWWKSFSYGGSTSLFIGLYVIYYYWQVSPMHGTLQFLMYFGYMVLFCSVLFMMLGSVSFLASLKFVRYIYNNGKMD</sequence>
<evidence type="ECO:0000313" key="8">
    <source>
        <dbReference type="EMBL" id="EAR97000.2"/>
    </source>
</evidence>
<dbReference type="Proteomes" id="UP000009168">
    <property type="component" value="Unassembled WGS sequence"/>
</dbReference>
<protein>
    <recommendedName>
        <fullName evidence="7">Transmembrane 9 superfamily member</fullName>
    </recommendedName>
</protein>
<feature type="transmembrane region" description="Helical" evidence="7">
    <location>
        <begin position="557"/>
        <end position="586"/>
    </location>
</feature>
<dbReference type="AlphaFoldDB" id="Q23K43"/>
<feature type="chain" id="PRO_5007364602" description="Transmembrane 9 superfamily member" evidence="7">
    <location>
        <begin position="20"/>
        <end position="596"/>
    </location>
</feature>
<evidence type="ECO:0000256" key="4">
    <source>
        <dbReference type="ARBA" id="ARBA00022729"/>
    </source>
</evidence>
<dbReference type="KEGG" id="tet:TTHERM_00195910"/>
<feature type="transmembrane region" description="Helical" evidence="7">
    <location>
        <begin position="364"/>
        <end position="387"/>
    </location>
</feature>
<feature type="transmembrane region" description="Helical" evidence="7">
    <location>
        <begin position="231"/>
        <end position="255"/>
    </location>
</feature>
<keyword evidence="5 7" id="KW-1133">Transmembrane helix</keyword>
<evidence type="ECO:0000256" key="3">
    <source>
        <dbReference type="ARBA" id="ARBA00022692"/>
    </source>
</evidence>
<feature type="transmembrane region" description="Helical" evidence="7">
    <location>
        <begin position="485"/>
        <end position="514"/>
    </location>
</feature>
<evidence type="ECO:0000256" key="7">
    <source>
        <dbReference type="RuleBase" id="RU363079"/>
    </source>
</evidence>
<evidence type="ECO:0000256" key="5">
    <source>
        <dbReference type="ARBA" id="ARBA00022989"/>
    </source>
</evidence>
<feature type="transmembrane region" description="Helical" evidence="7">
    <location>
        <begin position="302"/>
        <end position="322"/>
    </location>
</feature>
<comment type="similarity">
    <text evidence="2 7">Belongs to the nonaspanin (TM9SF) (TC 9.A.2) family.</text>
</comment>
<organism evidence="8 9">
    <name type="scientific">Tetrahymena thermophila (strain SB210)</name>
    <dbReference type="NCBI Taxonomy" id="312017"/>
    <lineage>
        <taxon>Eukaryota</taxon>
        <taxon>Sar</taxon>
        <taxon>Alveolata</taxon>
        <taxon>Ciliophora</taxon>
        <taxon>Intramacronucleata</taxon>
        <taxon>Oligohymenophorea</taxon>
        <taxon>Hymenostomatida</taxon>
        <taxon>Tetrahymenina</taxon>
        <taxon>Tetrahymenidae</taxon>
        <taxon>Tetrahymena</taxon>
    </lineage>
</organism>
<evidence type="ECO:0000256" key="1">
    <source>
        <dbReference type="ARBA" id="ARBA00004141"/>
    </source>
</evidence>
<evidence type="ECO:0000256" key="2">
    <source>
        <dbReference type="ARBA" id="ARBA00005227"/>
    </source>
</evidence>